<dbReference type="AlphaFoldDB" id="A0A242MTH6"/>
<dbReference type="Proteomes" id="UP000195221">
    <property type="component" value="Unassembled WGS sequence"/>
</dbReference>
<evidence type="ECO:0000313" key="2">
    <source>
        <dbReference type="Proteomes" id="UP000195221"/>
    </source>
</evidence>
<proteinExistence type="predicted"/>
<organism evidence="1 2">
    <name type="scientific">Caballeronia sordidicola</name>
    <name type="common">Burkholderia sordidicola</name>
    <dbReference type="NCBI Taxonomy" id="196367"/>
    <lineage>
        <taxon>Bacteria</taxon>
        <taxon>Pseudomonadati</taxon>
        <taxon>Pseudomonadota</taxon>
        <taxon>Betaproteobacteria</taxon>
        <taxon>Burkholderiales</taxon>
        <taxon>Burkholderiaceae</taxon>
        <taxon>Caballeronia</taxon>
    </lineage>
</organism>
<sequence>MSPSFPAPAMHHALIDLKPVQAGRRITRTSKPVFQKSSVR</sequence>
<protein>
    <submittedName>
        <fullName evidence="1">Uncharacterized protein</fullName>
    </submittedName>
</protein>
<name>A0A242MTH6_CABSO</name>
<reference evidence="1 2" key="1">
    <citation type="submission" date="2017-03" db="EMBL/GenBank/DDBJ databases">
        <title>Genome analysis of strain PAMC 26577.</title>
        <authorList>
            <person name="Oh H.-M."/>
            <person name="Yang J.-A."/>
        </authorList>
    </citation>
    <scope>NUCLEOTIDE SEQUENCE [LARGE SCALE GENOMIC DNA]</scope>
    <source>
        <strain evidence="1 2">PAMC 26577</strain>
    </source>
</reference>
<accession>A0A242MTH6</accession>
<dbReference type="EMBL" id="NBTZ01000060">
    <property type="protein sequence ID" value="OTP74568.1"/>
    <property type="molecule type" value="Genomic_DNA"/>
</dbReference>
<comment type="caution">
    <text evidence="1">The sequence shown here is derived from an EMBL/GenBank/DDBJ whole genome shotgun (WGS) entry which is preliminary data.</text>
</comment>
<evidence type="ECO:0000313" key="1">
    <source>
        <dbReference type="EMBL" id="OTP74568.1"/>
    </source>
</evidence>
<gene>
    <name evidence="1" type="ORF">PAMC26577_14825</name>
</gene>